<proteinExistence type="predicted"/>
<keyword evidence="1" id="KW-0812">Transmembrane</keyword>
<reference evidence="3" key="1">
    <citation type="submission" date="2022-11" db="UniProtKB">
        <authorList>
            <consortium name="WormBaseParasite"/>
        </authorList>
    </citation>
    <scope>IDENTIFICATION</scope>
</reference>
<accession>A0A915D5M4</accession>
<dbReference type="Proteomes" id="UP000887574">
    <property type="component" value="Unplaced"/>
</dbReference>
<feature type="transmembrane region" description="Helical" evidence="1">
    <location>
        <begin position="449"/>
        <end position="472"/>
    </location>
</feature>
<dbReference type="WBParaSite" id="jg15629">
    <property type="protein sequence ID" value="jg15629"/>
    <property type="gene ID" value="jg15629"/>
</dbReference>
<name>A0A915D5M4_9BILA</name>
<keyword evidence="1" id="KW-0472">Membrane</keyword>
<evidence type="ECO:0000313" key="2">
    <source>
        <dbReference type="Proteomes" id="UP000887574"/>
    </source>
</evidence>
<sequence length="492" mass="52361">MTSLTSRPVSPPMFSSFETITFPPSLFTFPPVVAGTPKAQDMSSATTMMMTTLNSLLEPTVSSTLRSTVVSAVGSTLGSTSGTSLSSAVSSTLAPTVSSTLGPTVGSSLGSTLAPTVISAVGSTSSSTAGTTLSSTIGTTLSSTVGSTLGSTLGSLSAPHLSSALGSTSSSTVSTRTTIGSTLSSAMMPTVGSTFNSTVGSILGNTLTPTVSFTLGSTLSSTVSTTLSSTFGTTPGSTLSSTFFTYSWKYLALHNRHHLKLYRSTSGNTTKSNLSSTISSFLSSTVSSISFVTLPTTTMSKLNLTANGTTLKPQQSTTPPNIIGSDSYRFPVWDDSTVVHIEYGVVMVISLVLILLQIYVSIAGRRMKLHPLRWFTLNYSCWNVFQLLLFADGSEHTPWPLLLRNNRISNYRNWLEMITLSMFPLGMVFVSPYMVVTHFLPKLTAFGKWIAWMPLIAFMNILPLILYFSYWWSVDDKGQSSSGHLLLKFSLH</sequence>
<evidence type="ECO:0000313" key="3">
    <source>
        <dbReference type="WBParaSite" id="jg15629"/>
    </source>
</evidence>
<dbReference type="AlphaFoldDB" id="A0A915D5M4"/>
<keyword evidence="2" id="KW-1185">Reference proteome</keyword>
<feature type="transmembrane region" description="Helical" evidence="1">
    <location>
        <begin position="414"/>
        <end position="437"/>
    </location>
</feature>
<protein>
    <submittedName>
        <fullName evidence="3">Uncharacterized protein</fullName>
    </submittedName>
</protein>
<keyword evidence="1" id="KW-1133">Transmembrane helix</keyword>
<feature type="transmembrane region" description="Helical" evidence="1">
    <location>
        <begin position="343"/>
        <end position="362"/>
    </location>
</feature>
<organism evidence="2 3">
    <name type="scientific">Ditylenchus dipsaci</name>
    <dbReference type="NCBI Taxonomy" id="166011"/>
    <lineage>
        <taxon>Eukaryota</taxon>
        <taxon>Metazoa</taxon>
        <taxon>Ecdysozoa</taxon>
        <taxon>Nematoda</taxon>
        <taxon>Chromadorea</taxon>
        <taxon>Rhabditida</taxon>
        <taxon>Tylenchina</taxon>
        <taxon>Tylenchomorpha</taxon>
        <taxon>Sphaerularioidea</taxon>
        <taxon>Anguinidae</taxon>
        <taxon>Anguininae</taxon>
        <taxon>Ditylenchus</taxon>
    </lineage>
</organism>
<evidence type="ECO:0000256" key="1">
    <source>
        <dbReference type="SAM" id="Phobius"/>
    </source>
</evidence>